<sequence>MNSGYRPNIDGVFALRIILNTWKETLSWAKTLGSRIPKAFIQRTESFLRAPVIGTPAGKPWRHSAHLLEGALDMDEMAVWSHLNNIPYRRPCEEWVDTSPLIVPLDTQTPLPEAWRKTIISSEERDTFYDLFHSLVMTMVFRD</sequence>
<organism evidence="1 2">
    <name type="scientific">Paramarasmius palmivorus</name>
    <dbReference type="NCBI Taxonomy" id="297713"/>
    <lineage>
        <taxon>Eukaryota</taxon>
        <taxon>Fungi</taxon>
        <taxon>Dikarya</taxon>
        <taxon>Basidiomycota</taxon>
        <taxon>Agaricomycotina</taxon>
        <taxon>Agaricomycetes</taxon>
        <taxon>Agaricomycetidae</taxon>
        <taxon>Agaricales</taxon>
        <taxon>Marasmiineae</taxon>
        <taxon>Marasmiaceae</taxon>
        <taxon>Paramarasmius</taxon>
    </lineage>
</organism>
<reference evidence="1 2" key="1">
    <citation type="submission" date="2024-01" db="EMBL/GenBank/DDBJ databases">
        <title>A draft genome for a cacao thread blight-causing isolate of Paramarasmius palmivorus.</title>
        <authorList>
            <person name="Baruah I.K."/>
            <person name="Bukari Y."/>
            <person name="Amoako-Attah I."/>
            <person name="Meinhardt L.W."/>
            <person name="Bailey B.A."/>
            <person name="Cohen S.P."/>
        </authorList>
    </citation>
    <scope>NUCLEOTIDE SEQUENCE [LARGE SCALE GENOMIC DNA]</scope>
    <source>
        <strain evidence="1 2">GH-12</strain>
    </source>
</reference>
<evidence type="ECO:0000313" key="1">
    <source>
        <dbReference type="EMBL" id="KAK7018673.1"/>
    </source>
</evidence>
<proteinExistence type="predicted"/>
<accession>A0AAW0B0Z0</accession>
<gene>
    <name evidence="1" type="ORF">VNI00_018327</name>
</gene>
<dbReference type="EMBL" id="JAYKXP010000225">
    <property type="protein sequence ID" value="KAK7018673.1"/>
    <property type="molecule type" value="Genomic_DNA"/>
</dbReference>
<keyword evidence="2" id="KW-1185">Reference proteome</keyword>
<protein>
    <submittedName>
        <fullName evidence="1">Uncharacterized protein</fullName>
    </submittedName>
</protein>
<comment type="caution">
    <text evidence="1">The sequence shown here is derived from an EMBL/GenBank/DDBJ whole genome shotgun (WGS) entry which is preliminary data.</text>
</comment>
<name>A0AAW0B0Z0_9AGAR</name>
<dbReference type="Proteomes" id="UP001383192">
    <property type="component" value="Unassembled WGS sequence"/>
</dbReference>
<evidence type="ECO:0000313" key="2">
    <source>
        <dbReference type="Proteomes" id="UP001383192"/>
    </source>
</evidence>
<dbReference type="AlphaFoldDB" id="A0AAW0B0Z0"/>